<evidence type="ECO:0000313" key="4">
    <source>
        <dbReference type="Proteomes" id="UP000063919"/>
    </source>
</evidence>
<organism evidence="3 4">
    <name type="scientific">Spiroplasma cantharicola</name>
    <dbReference type="NCBI Taxonomy" id="362837"/>
    <lineage>
        <taxon>Bacteria</taxon>
        <taxon>Bacillati</taxon>
        <taxon>Mycoplasmatota</taxon>
        <taxon>Mollicutes</taxon>
        <taxon>Entomoplasmatales</taxon>
        <taxon>Spiroplasmataceae</taxon>
        <taxon>Spiroplasma</taxon>
    </lineage>
</organism>
<dbReference type="InterPro" id="IPR057666">
    <property type="entry name" value="DrpA_SLOG"/>
</dbReference>
<comment type="similarity">
    <text evidence="1">Belongs to the DprA/Smf family.</text>
</comment>
<dbReference type="AlphaFoldDB" id="A0A0M4JWA4"/>
<dbReference type="KEGG" id="scj:SCANT_v1c02820"/>
<feature type="domain" description="Smf/DprA SLOG" evidence="2">
    <location>
        <begin position="45"/>
        <end position="250"/>
    </location>
</feature>
<keyword evidence="4" id="KW-1185">Reference proteome</keyword>
<sequence>MENVLLYFSIKYSGDWDQIYNALDTKEKITHKDLDEISNKVDCNFITILNPLYPNYLKNTHKPPFVIFYKGDLSLISNHNKTIALVGGDEVNEYGIKSTQTFMKELNEEGTVFSTIENIGVNNEVLDNGLKNNYKLIKIVEESMKDYLKKTLDIPERKNLLAITEIYESNNNIVNLMGDYANRMLCGISKAILFIQFKERDIIKKLFSFSINEGKEVFAVPDSIYSKNATNKLIKDGAKLVENAKDILNQI</sequence>
<evidence type="ECO:0000256" key="1">
    <source>
        <dbReference type="ARBA" id="ARBA00006525"/>
    </source>
</evidence>
<reference evidence="3 4" key="1">
    <citation type="journal article" date="2015" name="Genome Announc.">
        <title>Complete Genome Sequence of Spiroplasma cantharicola CC-1T (DSM 21588), a Bacterium Isolated from Soldier Beetle (Cantharis carolinus).</title>
        <authorList>
            <person name="Lo W.S."/>
            <person name="Liu P.Y."/>
            <person name="Kuo C.H."/>
        </authorList>
    </citation>
    <scope>NUCLEOTIDE SEQUENCE [LARGE SCALE GENOMIC DNA]</scope>
    <source>
        <strain evidence="3 4">CC-1</strain>
    </source>
</reference>
<accession>A0A0M4JWA4</accession>
<name>A0A0M4JWA4_9MOLU</name>
<dbReference type="RefSeq" id="WP_053945961.1">
    <property type="nucleotide sequence ID" value="NZ_CP012622.1"/>
</dbReference>
<dbReference type="PANTHER" id="PTHR43022:SF1">
    <property type="entry name" value="PROTEIN SMF"/>
    <property type="match status" value="1"/>
</dbReference>
<dbReference type="PATRIC" id="fig|362837.3.peg.283"/>
<dbReference type="EMBL" id="CP012622">
    <property type="protein sequence ID" value="ALD66192.1"/>
    <property type="molecule type" value="Genomic_DNA"/>
</dbReference>
<evidence type="ECO:0000259" key="2">
    <source>
        <dbReference type="Pfam" id="PF02481"/>
    </source>
</evidence>
<protein>
    <submittedName>
        <fullName evidence="3">DNA processing/uptake protein</fullName>
    </submittedName>
</protein>
<dbReference type="OrthoDB" id="9785707at2"/>
<dbReference type="Pfam" id="PF02481">
    <property type="entry name" value="DNA_processg_A"/>
    <property type="match status" value="1"/>
</dbReference>
<gene>
    <name evidence="3" type="primary">smf</name>
    <name evidence="3" type="ORF">SCANT_v1c02820</name>
</gene>
<dbReference type="PANTHER" id="PTHR43022">
    <property type="entry name" value="PROTEIN SMF"/>
    <property type="match status" value="1"/>
</dbReference>
<proteinExistence type="inferred from homology"/>
<dbReference type="Proteomes" id="UP000063919">
    <property type="component" value="Chromosome"/>
</dbReference>
<dbReference type="InterPro" id="IPR003488">
    <property type="entry name" value="DprA"/>
</dbReference>
<evidence type="ECO:0000313" key="3">
    <source>
        <dbReference type="EMBL" id="ALD66192.1"/>
    </source>
</evidence>
<dbReference type="Gene3D" id="3.40.50.450">
    <property type="match status" value="1"/>
</dbReference>
<dbReference type="STRING" id="362837.SCANT_v1c02820"/>
<dbReference type="GO" id="GO:0009294">
    <property type="term" value="P:DNA-mediated transformation"/>
    <property type="evidence" value="ECO:0007669"/>
    <property type="project" value="InterPro"/>
</dbReference>